<comment type="caution">
    <text evidence="7">The sequence shown here is derived from an EMBL/GenBank/DDBJ whole genome shotgun (WGS) entry which is preliminary data.</text>
</comment>
<dbReference type="SUPFAM" id="SSF46689">
    <property type="entry name" value="Homeodomain-like"/>
    <property type="match status" value="1"/>
</dbReference>
<proteinExistence type="predicted"/>
<gene>
    <name evidence="7" type="ORF">GCM10009765_49060</name>
</gene>
<feature type="DNA-binding region" description="H-T-H motif" evidence="4">
    <location>
        <begin position="49"/>
        <end position="68"/>
    </location>
</feature>
<reference evidence="7 8" key="1">
    <citation type="journal article" date="2019" name="Int. J. Syst. Evol. Microbiol.">
        <title>The Global Catalogue of Microorganisms (GCM) 10K type strain sequencing project: providing services to taxonomists for standard genome sequencing and annotation.</title>
        <authorList>
            <consortium name="The Broad Institute Genomics Platform"/>
            <consortium name="The Broad Institute Genome Sequencing Center for Infectious Disease"/>
            <person name="Wu L."/>
            <person name="Ma J."/>
        </authorList>
    </citation>
    <scope>NUCLEOTIDE SEQUENCE [LARGE SCALE GENOMIC DNA]</scope>
    <source>
        <strain evidence="7 8">JCM 14718</strain>
    </source>
</reference>
<dbReference type="InterPro" id="IPR001647">
    <property type="entry name" value="HTH_TetR"/>
</dbReference>
<accession>A0ABN2HVK1</accession>
<dbReference type="InterPro" id="IPR050109">
    <property type="entry name" value="HTH-type_TetR-like_transc_reg"/>
</dbReference>
<dbReference type="EMBL" id="BAAANY010000020">
    <property type="protein sequence ID" value="GAA1693980.1"/>
    <property type="molecule type" value="Genomic_DNA"/>
</dbReference>
<dbReference type="SUPFAM" id="SSF48498">
    <property type="entry name" value="Tetracyclin repressor-like, C-terminal domain"/>
    <property type="match status" value="1"/>
</dbReference>
<dbReference type="PANTHER" id="PTHR30055">
    <property type="entry name" value="HTH-TYPE TRANSCRIPTIONAL REGULATOR RUTR"/>
    <property type="match status" value="1"/>
</dbReference>
<feature type="domain" description="HTH tetR-type" evidence="6">
    <location>
        <begin position="26"/>
        <end position="86"/>
    </location>
</feature>
<name>A0ABN2HVK1_9ACTN</name>
<dbReference type="Pfam" id="PF21943">
    <property type="entry name" value="TetR_C_46"/>
    <property type="match status" value="1"/>
</dbReference>
<sequence length="219" mass="24005">MCKVRNVMSAQPGTTAPSPRRRMRRADREQQLLDVAEQIFGERGFVAVTMEEIAEQAGVTKPVLYDHFGSKDGLAVACIARARSELLRLTVQAQAQVGTPEDILLTGFRVFFDFIESHERAWAMLVAEGSLASAPAAEELERVRQQQADYTAAVLAAGMPGVPEEVIGTYAQAIIGACERLAVRRRHDPELSPETVARSLAELVWFGISGIRDGARWPS</sequence>
<dbReference type="PROSITE" id="PS01081">
    <property type="entry name" value="HTH_TETR_1"/>
    <property type="match status" value="1"/>
</dbReference>
<dbReference type="Pfam" id="PF00440">
    <property type="entry name" value="TetR_N"/>
    <property type="match status" value="1"/>
</dbReference>
<keyword evidence="1" id="KW-0805">Transcription regulation</keyword>
<keyword evidence="2 4" id="KW-0238">DNA-binding</keyword>
<dbReference type="InterPro" id="IPR036271">
    <property type="entry name" value="Tet_transcr_reg_TetR-rel_C_sf"/>
</dbReference>
<feature type="compositionally biased region" description="Polar residues" evidence="5">
    <location>
        <begin position="8"/>
        <end position="17"/>
    </location>
</feature>
<keyword evidence="3" id="KW-0804">Transcription</keyword>
<keyword evidence="8" id="KW-1185">Reference proteome</keyword>
<dbReference type="PROSITE" id="PS50977">
    <property type="entry name" value="HTH_TETR_2"/>
    <property type="match status" value="1"/>
</dbReference>
<organism evidence="7 8">
    <name type="scientific">Fodinicola feengrottensis</name>
    <dbReference type="NCBI Taxonomy" id="435914"/>
    <lineage>
        <taxon>Bacteria</taxon>
        <taxon>Bacillati</taxon>
        <taxon>Actinomycetota</taxon>
        <taxon>Actinomycetes</taxon>
        <taxon>Mycobacteriales</taxon>
        <taxon>Fodinicola</taxon>
    </lineage>
</organism>
<dbReference type="InterPro" id="IPR023772">
    <property type="entry name" value="DNA-bd_HTH_TetR-type_CS"/>
</dbReference>
<evidence type="ECO:0000256" key="2">
    <source>
        <dbReference type="ARBA" id="ARBA00023125"/>
    </source>
</evidence>
<feature type="region of interest" description="Disordered" evidence="5">
    <location>
        <begin position="1"/>
        <end position="24"/>
    </location>
</feature>
<dbReference type="InterPro" id="IPR009057">
    <property type="entry name" value="Homeodomain-like_sf"/>
</dbReference>
<evidence type="ECO:0000256" key="4">
    <source>
        <dbReference type="PROSITE-ProRule" id="PRU00335"/>
    </source>
</evidence>
<dbReference type="PANTHER" id="PTHR30055:SF158">
    <property type="entry name" value="POSSIBLE TRANSCRIPTIONAL REGULATORY PROTEIN (PROBABLY TETR-FAMILY)"/>
    <property type="match status" value="1"/>
</dbReference>
<evidence type="ECO:0000259" key="6">
    <source>
        <dbReference type="PROSITE" id="PS50977"/>
    </source>
</evidence>
<dbReference type="InterPro" id="IPR054129">
    <property type="entry name" value="DesT_TetR_C"/>
</dbReference>
<dbReference type="PRINTS" id="PR00455">
    <property type="entry name" value="HTHTETR"/>
</dbReference>
<dbReference type="Proteomes" id="UP001500618">
    <property type="component" value="Unassembled WGS sequence"/>
</dbReference>
<evidence type="ECO:0000256" key="1">
    <source>
        <dbReference type="ARBA" id="ARBA00023015"/>
    </source>
</evidence>
<evidence type="ECO:0000313" key="7">
    <source>
        <dbReference type="EMBL" id="GAA1693980.1"/>
    </source>
</evidence>
<dbReference type="Gene3D" id="1.10.357.10">
    <property type="entry name" value="Tetracycline Repressor, domain 2"/>
    <property type="match status" value="1"/>
</dbReference>
<protein>
    <submittedName>
        <fullName evidence="7">TetR/AcrR family transcriptional regulator</fullName>
    </submittedName>
</protein>
<evidence type="ECO:0000313" key="8">
    <source>
        <dbReference type="Proteomes" id="UP001500618"/>
    </source>
</evidence>
<evidence type="ECO:0000256" key="3">
    <source>
        <dbReference type="ARBA" id="ARBA00023163"/>
    </source>
</evidence>
<evidence type="ECO:0000256" key="5">
    <source>
        <dbReference type="SAM" id="MobiDB-lite"/>
    </source>
</evidence>